<dbReference type="InParanoid" id="E9G2Q0"/>
<evidence type="ECO:0000313" key="3">
    <source>
        <dbReference type="Proteomes" id="UP000000305"/>
    </source>
</evidence>
<evidence type="ECO:0000256" key="1">
    <source>
        <dbReference type="SAM" id="MobiDB-lite"/>
    </source>
</evidence>
<keyword evidence="3" id="KW-1185">Reference proteome</keyword>
<name>E9G2Q0_DAPPU</name>
<protein>
    <submittedName>
        <fullName evidence="2">Uncharacterized protein</fullName>
    </submittedName>
</protein>
<sequence>MQSSDSIPAKNSWAEGRACLLDYTEHLSYVHLWPDGFANAMGKSDAWENKTTIFFGWPILVVPKTEDDDGGWAVMRKAEATSEFIMTGLELLGNGYRNHQPAPPSVNCRKKSQVPPTTSTQKRGQQIGIARDLHHHQHTDLGMVSCKTRTRQAEDKQFDPLPVVCDWFRHCRRRRPPAVTSPPHTAPTLSDEASQHYVYTYIQFWEDENPPAPSPFRYEQIHLLFRSGPFSLPVVSEDLLTPGNAQFPPSCYCSSIYVCLMRRIESLKEEDKKRESALHYSGSNERNREYNLIGCTMALWGPRRKTSPGTEFDCTHWRLRSDPMMNGVKISIDNGQLLRATDDDGFLLGVKK</sequence>
<evidence type="ECO:0000313" key="2">
    <source>
        <dbReference type="EMBL" id="EFX86087.1"/>
    </source>
</evidence>
<dbReference type="EMBL" id="GL732530">
    <property type="protein sequence ID" value="EFX86087.1"/>
    <property type="molecule type" value="Genomic_DNA"/>
</dbReference>
<gene>
    <name evidence="2" type="ORF">DAPPUDRAFT_236626</name>
</gene>
<reference evidence="2 3" key="1">
    <citation type="journal article" date="2011" name="Science">
        <title>The ecoresponsive genome of Daphnia pulex.</title>
        <authorList>
            <person name="Colbourne J.K."/>
            <person name="Pfrender M.E."/>
            <person name="Gilbert D."/>
            <person name="Thomas W.K."/>
            <person name="Tucker A."/>
            <person name="Oakley T.H."/>
            <person name="Tokishita S."/>
            <person name="Aerts A."/>
            <person name="Arnold G.J."/>
            <person name="Basu M.K."/>
            <person name="Bauer D.J."/>
            <person name="Caceres C.E."/>
            <person name="Carmel L."/>
            <person name="Casola C."/>
            <person name="Choi J.H."/>
            <person name="Detter J.C."/>
            <person name="Dong Q."/>
            <person name="Dusheyko S."/>
            <person name="Eads B.D."/>
            <person name="Frohlich T."/>
            <person name="Geiler-Samerotte K.A."/>
            <person name="Gerlach D."/>
            <person name="Hatcher P."/>
            <person name="Jogdeo S."/>
            <person name="Krijgsveld J."/>
            <person name="Kriventseva E.V."/>
            <person name="Kultz D."/>
            <person name="Laforsch C."/>
            <person name="Lindquist E."/>
            <person name="Lopez J."/>
            <person name="Manak J.R."/>
            <person name="Muller J."/>
            <person name="Pangilinan J."/>
            <person name="Patwardhan R.P."/>
            <person name="Pitluck S."/>
            <person name="Pritham E.J."/>
            <person name="Rechtsteiner A."/>
            <person name="Rho M."/>
            <person name="Rogozin I.B."/>
            <person name="Sakarya O."/>
            <person name="Salamov A."/>
            <person name="Schaack S."/>
            <person name="Shapiro H."/>
            <person name="Shiga Y."/>
            <person name="Skalitzky C."/>
            <person name="Smith Z."/>
            <person name="Souvorov A."/>
            <person name="Sung W."/>
            <person name="Tang Z."/>
            <person name="Tsuchiya D."/>
            <person name="Tu H."/>
            <person name="Vos H."/>
            <person name="Wang M."/>
            <person name="Wolf Y.I."/>
            <person name="Yamagata H."/>
            <person name="Yamada T."/>
            <person name="Ye Y."/>
            <person name="Shaw J.R."/>
            <person name="Andrews J."/>
            <person name="Crease T.J."/>
            <person name="Tang H."/>
            <person name="Lucas S.M."/>
            <person name="Robertson H.M."/>
            <person name="Bork P."/>
            <person name="Koonin E.V."/>
            <person name="Zdobnov E.M."/>
            <person name="Grigoriev I.V."/>
            <person name="Lynch M."/>
            <person name="Boore J.L."/>
        </authorList>
    </citation>
    <scope>NUCLEOTIDE SEQUENCE [LARGE SCALE GENOMIC DNA]</scope>
</reference>
<dbReference type="Proteomes" id="UP000000305">
    <property type="component" value="Unassembled WGS sequence"/>
</dbReference>
<organism evidence="2 3">
    <name type="scientific">Daphnia pulex</name>
    <name type="common">Water flea</name>
    <dbReference type="NCBI Taxonomy" id="6669"/>
    <lineage>
        <taxon>Eukaryota</taxon>
        <taxon>Metazoa</taxon>
        <taxon>Ecdysozoa</taxon>
        <taxon>Arthropoda</taxon>
        <taxon>Crustacea</taxon>
        <taxon>Branchiopoda</taxon>
        <taxon>Diplostraca</taxon>
        <taxon>Cladocera</taxon>
        <taxon>Anomopoda</taxon>
        <taxon>Daphniidae</taxon>
        <taxon>Daphnia</taxon>
    </lineage>
</organism>
<feature type="region of interest" description="Disordered" evidence="1">
    <location>
        <begin position="100"/>
        <end position="125"/>
    </location>
</feature>
<dbReference type="HOGENOM" id="CLU_788145_0_0_1"/>
<proteinExistence type="predicted"/>
<accession>E9G2Q0</accession>
<dbReference type="KEGG" id="dpx:DAPPUDRAFT_236626"/>
<feature type="compositionally biased region" description="Polar residues" evidence="1">
    <location>
        <begin position="114"/>
        <end position="124"/>
    </location>
</feature>
<dbReference type="AlphaFoldDB" id="E9G2Q0"/>